<evidence type="ECO:0000256" key="1">
    <source>
        <dbReference type="SAM" id="Phobius"/>
    </source>
</evidence>
<protein>
    <recommendedName>
        <fullName evidence="3">VWFA domain-containing protein</fullName>
    </recommendedName>
</protein>
<reference evidence="2" key="1">
    <citation type="submission" date="2018-05" db="EMBL/GenBank/DDBJ databases">
        <authorList>
            <person name="Lanie J.A."/>
            <person name="Ng W.-L."/>
            <person name="Kazmierczak K.M."/>
            <person name="Andrzejewski T.M."/>
            <person name="Davidsen T.M."/>
            <person name="Wayne K.J."/>
            <person name="Tettelin H."/>
            <person name="Glass J.I."/>
            <person name="Rusch D."/>
            <person name="Podicherti R."/>
            <person name="Tsui H.-C.T."/>
            <person name="Winkler M.E."/>
        </authorList>
    </citation>
    <scope>NUCLEOTIDE SEQUENCE</scope>
</reference>
<name>A0A382IKK3_9ZZZZ</name>
<sequence length="188" mass="21054">MSEYGSITYLSLDWLPVALVVSALVILVSMWGYWRTRLPMWLKLTGITLKTLGIALLCFCLLEPQWDRKKAEPGANFIAILADNSQGMAIRDAGSTTSRAEELAKVLKPEPGDWQEVLDENFQIRRYTFDTLRRRTDDFASLDFKGRASSLIDATRKLGQDFSGRPLAGILVFSDGNDTDFESLPDGL</sequence>
<feature type="transmembrane region" description="Helical" evidence="1">
    <location>
        <begin position="12"/>
        <end position="34"/>
    </location>
</feature>
<feature type="transmembrane region" description="Helical" evidence="1">
    <location>
        <begin position="40"/>
        <end position="62"/>
    </location>
</feature>
<evidence type="ECO:0000313" key="2">
    <source>
        <dbReference type="EMBL" id="SVC00200.1"/>
    </source>
</evidence>
<accession>A0A382IKK3</accession>
<keyword evidence="1" id="KW-1133">Transmembrane helix</keyword>
<organism evidence="2">
    <name type="scientific">marine metagenome</name>
    <dbReference type="NCBI Taxonomy" id="408172"/>
    <lineage>
        <taxon>unclassified sequences</taxon>
        <taxon>metagenomes</taxon>
        <taxon>ecological metagenomes</taxon>
    </lineage>
</organism>
<dbReference type="PANTHER" id="PTHR37947:SF1">
    <property type="entry name" value="BLL2462 PROTEIN"/>
    <property type="match status" value="1"/>
</dbReference>
<keyword evidence="1" id="KW-0472">Membrane</keyword>
<feature type="non-terminal residue" evidence="2">
    <location>
        <position position="188"/>
    </location>
</feature>
<gene>
    <name evidence="2" type="ORF">METZ01_LOCUS253054</name>
</gene>
<evidence type="ECO:0008006" key="3">
    <source>
        <dbReference type="Google" id="ProtNLM"/>
    </source>
</evidence>
<dbReference type="EMBL" id="UINC01067986">
    <property type="protein sequence ID" value="SVC00200.1"/>
    <property type="molecule type" value="Genomic_DNA"/>
</dbReference>
<dbReference type="AlphaFoldDB" id="A0A382IKK3"/>
<dbReference type="PANTHER" id="PTHR37947">
    <property type="entry name" value="BLL2462 PROTEIN"/>
    <property type="match status" value="1"/>
</dbReference>
<keyword evidence="1" id="KW-0812">Transmembrane</keyword>
<proteinExistence type="predicted"/>